<dbReference type="InterPro" id="IPR007863">
    <property type="entry name" value="Peptidase_M16_C"/>
</dbReference>
<dbReference type="Pfam" id="PF22516">
    <property type="entry name" value="PreP_C"/>
    <property type="match status" value="1"/>
</dbReference>
<dbReference type="EMBL" id="FNZK01000002">
    <property type="protein sequence ID" value="SEI94908.1"/>
    <property type="molecule type" value="Genomic_DNA"/>
</dbReference>
<evidence type="ECO:0000313" key="3">
    <source>
        <dbReference type="Proteomes" id="UP000199662"/>
    </source>
</evidence>
<dbReference type="Pfam" id="PF00675">
    <property type="entry name" value="Peptidase_M16"/>
    <property type="match status" value="1"/>
</dbReference>
<dbReference type="InterPro" id="IPR011765">
    <property type="entry name" value="Pept_M16_N"/>
</dbReference>
<dbReference type="RefSeq" id="WP_091828783.1">
    <property type="nucleotide sequence ID" value="NZ_FNZK01000002.1"/>
</dbReference>
<dbReference type="Proteomes" id="UP000199662">
    <property type="component" value="Unassembled WGS sequence"/>
</dbReference>
<keyword evidence="3" id="KW-1185">Reference proteome</keyword>
<organism evidence="2 3">
    <name type="scientific">Propionispira arboris</name>
    <dbReference type="NCBI Taxonomy" id="84035"/>
    <lineage>
        <taxon>Bacteria</taxon>
        <taxon>Bacillati</taxon>
        <taxon>Bacillota</taxon>
        <taxon>Negativicutes</taxon>
        <taxon>Selenomonadales</taxon>
        <taxon>Selenomonadaceae</taxon>
        <taxon>Propionispira</taxon>
    </lineage>
</organism>
<accession>A0A1H6URP9</accession>
<protein>
    <recommendedName>
        <fullName evidence="1">Peptidase M16C associated domain-containing protein</fullName>
    </recommendedName>
</protein>
<sequence length="974" mass="110945">MTLEINKSYHGFRLLTVKKIKEVASTTYQFEHEKSGARLLFLENKDDNKVFSITFRTPPTDDTGVAHIVEHSTLCGSRKFPMKEPFVELVKGSLNTYLNAMTFPDKTMYPVASRNDKDFQNLMDVYLDAVFFPAMYTQPEILMQEGWHYEIEKPEDELTYSGVVYNEMKGALSSAESLLDKEILTSLFPNTTYGFESGGDPEAIPDLTQEMFIDFHNKYYHPTNSYIYLYGDMDILEKLAFLDQNYLNSFDRIAIPSKIEEQTLFTKPQKITKEYPIASTEQTQDKTFLSLNAIVGKATDAEEMLALEILEHALLKTQAAPLKKALIDAKLGKDVLSSFEDSLLQPVFSIIVSGSDEKKADEFQKIIQTSLQKLVKDGIDRELLEASINLLEFKLREADFGQFPTGLIYDIKLMNSWLYDGDPTMFLYYEAALQKMKDGLKSHYFENIIQTRLLDNPHKTIVVLKPNQRMAEEKEVELTKILAQAKEKMSDTELAAIISLTAKLKERQETPDTPEALATIPLLELKDIKKETEALIQEKRVEDGTDILFHAVTTNQIAYLNLYFDVSTIPEDLLPYAFLLSELLGKVSTQKHDYGSLANTLNLHTGGISYDIAAYTKNAKPDSLLPKFKVQAKSLVTKLPKLCELLTEVITSSTFDDEKRVRELIDQCKATMEMYMIKAAQQLVAGRLASYFSPAAAYNEKGMLSFYDFIVDFDKNFADRYSQMKEKFAELQPMIFNKQNLLVSVTLEEENYSAFTQTFKQVQSALSIVNYPQQTYSFAIDKKNEGFMTSSKVQYVSKGANFIKLGYEFTGSMRVMETILRYDYFWNRIRVQGGAYGAFTQFRRNGNMMFGSYRDPNLTETIAVFDETVDYLQSFAISEREMLKYIIGTMSTLDTPLTPKMKGELAAECYIHGVTELDLQRERDEILATDQKAIAALGTLVKACMQQNNLCVLGSETKIKENEIVFGQLKTIFD</sequence>
<evidence type="ECO:0000313" key="2">
    <source>
        <dbReference type="EMBL" id="SEI94908.1"/>
    </source>
</evidence>
<dbReference type="SUPFAM" id="SSF63411">
    <property type="entry name" value="LuxS/MPP-like metallohydrolase"/>
    <property type="match status" value="4"/>
</dbReference>
<dbReference type="PANTHER" id="PTHR43016">
    <property type="entry name" value="PRESEQUENCE PROTEASE"/>
    <property type="match status" value="1"/>
</dbReference>
<dbReference type="SMART" id="SM01264">
    <property type="entry name" value="M16C_associated"/>
    <property type="match status" value="1"/>
</dbReference>
<dbReference type="Gene3D" id="3.30.830.10">
    <property type="entry name" value="Metalloenzyme, LuxS/M16 peptidase-like"/>
    <property type="match status" value="4"/>
</dbReference>
<feature type="domain" description="Peptidase M16C associated" evidence="1">
    <location>
        <begin position="464"/>
        <end position="713"/>
    </location>
</feature>
<dbReference type="STRING" id="84035.SAMN05660742_10238"/>
<gene>
    <name evidence="2" type="ORF">SAMN05660742_10238</name>
</gene>
<dbReference type="GO" id="GO:0016485">
    <property type="term" value="P:protein processing"/>
    <property type="evidence" value="ECO:0007669"/>
    <property type="project" value="TreeGrafter"/>
</dbReference>
<dbReference type="FunFam" id="3.30.830.10:FF:000034">
    <property type="entry name" value="presequence protease 1, chloroplastic/mitochondrial"/>
    <property type="match status" value="1"/>
</dbReference>
<dbReference type="InterPro" id="IPR055130">
    <property type="entry name" value="PreP_C"/>
</dbReference>
<dbReference type="Pfam" id="PF08367">
    <property type="entry name" value="M16C_assoc"/>
    <property type="match status" value="1"/>
</dbReference>
<reference evidence="2 3" key="1">
    <citation type="submission" date="2016-10" db="EMBL/GenBank/DDBJ databases">
        <authorList>
            <person name="de Groot N.N."/>
        </authorList>
    </citation>
    <scope>NUCLEOTIDE SEQUENCE [LARGE SCALE GENOMIC DNA]</scope>
    <source>
        <strain evidence="2 3">DSM 2179</strain>
    </source>
</reference>
<dbReference type="GO" id="GO:0046872">
    <property type="term" value="F:metal ion binding"/>
    <property type="evidence" value="ECO:0007669"/>
    <property type="project" value="InterPro"/>
</dbReference>
<proteinExistence type="predicted"/>
<dbReference type="Pfam" id="PF05193">
    <property type="entry name" value="Peptidase_M16_C"/>
    <property type="match status" value="1"/>
</dbReference>
<dbReference type="PANTHER" id="PTHR43016:SF13">
    <property type="entry name" value="PRESEQUENCE PROTEASE, MITOCHONDRIAL"/>
    <property type="match status" value="1"/>
</dbReference>
<dbReference type="InterPro" id="IPR011249">
    <property type="entry name" value="Metalloenz_LuxS/M16"/>
</dbReference>
<dbReference type="AlphaFoldDB" id="A0A1H6URP9"/>
<dbReference type="GO" id="GO:0004222">
    <property type="term" value="F:metalloendopeptidase activity"/>
    <property type="evidence" value="ECO:0007669"/>
    <property type="project" value="TreeGrafter"/>
</dbReference>
<dbReference type="InterPro" id="IPR013578">
    <property type="entry name" value="Peptidase_M16C_assoc"/>
</dbReference>
<name>A0A1H6URP9_9FIRM</name>
<evidence type="ECO:0000259" key="1">
    <source>
        <dbReference type="SMART" id="SM01264"/>
    </source>
</evidence>